<dbReference type="VEuPathDB" id="FungiDB:PMAA_101500"/>
<evidence type="ECO:0000313" key="4">
    <source>
        <dbReference type="Proteomes" id="UP000001294"/>
    </source>
</evidence>
<name>B6QK07_TALMQ</name>
<feature type="region of interest" description="Disordered" evidence="2">
    <location>
        <begin position="334"/>
        <end position="510"/>
    </location>
</feature>
<organism evidence="3 4">
    <name type="scientific">Talaromyces marneffei (strain ATCC 18224 / CBS 334.59 / QM 7333)</name>
    <name type="common">Penicillium marneffei</name>
    <dbReference type="NCBI Taxonomy" id="441960"/>
    <lineage>
        <taxon>Eukaryota</taxon>
        <taxon>Fungi</taxon>
        <taxon>Dikarya</taxon>
        <taxon>Ascomycota</taxon>
        <taxon>Pezizomycotina</taxon>
        <taxon>Eurotiomycetes</taxon>
        <taxon>Eurotiomycetidae</taxon>
        <taxon>Eurotiales</taxon>
        <taxon>Trichocomaceae</taxon>
        <taxon>Talaromyces</taxon>
        <taxon>Talaromyces sect. Talaromyces</taxon>
    </lineage>
</organism>
<evidence type="ECO:0000313" key="3">
    <source>
        <dbReference type="EMBL" id="EEA23565.1"/>
    </source>
</evidence>
<proteinExistence type="predicted"/>
<feature type="compositionally biased region" description="Basic residues" evidence="2">
    <location>
        <begin position="449"/>
        <end position="458"/>
    </location>
</feature>
<dbReference type="HOGENOM" id="CLU_035327_0_0_1"/>
<dbReference type="EMBL" id="DS995902">
    <property type="protein sequence ID" value="EEA23565.1"/>
    <property type="molecule type" value="Genomic_DNA"/>
</dbReference>
<keyword evidence="1" id="KW-0175">Coiled coil</keyword>
<dbReference type="PhylomeDB" id="B6QK07"/>
<feature type="compositionally biased region" description="Basic and acidic residues" evidence="2">
    <location>
        <begin position="545"/>
        <end position="562"/>
    </location>
</feature>
<keyword evidence="4" id="KW-1185">Reference proteome</keyword>
<sequence length="582" mass="64509">MTLTHLSRPSILCQCSRCSSSVAACENEWARLSDTYSTVTGWLSIDMNRINVSSEKKQIPQSSELEFVRGRVVQDIVCRLCHQKLGGLVHLEAEAKVFWKLSKMSFREIISMRESHPLFVEGSMSWLLAPIEQTIVPNESASNTSLSASRSEAVLSQTLYNQGASLNRISNTVEELHDTMSDLKQSFRALRLELNTTPSARNPEYHGDEAMEMLRTVLKELQHKADEIEKLKLENESLKLKARYMQGRSMGGAPMTPRVLEDAAMPEVQSPGFLNESGKRGFISGNTQLQITHSFNEEFESTNMEHTASREVIHYEPASIKVPLKPAADIVPGPQRLTELEQGPGLAAGSRRRRESGEPVAKRPRLALEEDQESSESNIDIESNPPPRKRGRPAGRKSLQSTSRTNPQTPSTVSNPGATSDPKTNISAGAEQPMTEVRMADDGPENTQRRRRSRRGRSRTMTSQPTSQPASRPPSVSPRVTRGGTKLNDEGTAPTTKSAEKPSLENELPNRVGRFEIAVNVAELTPESVVNEDELFARLPGQENETSKDKTSDENEQRQAKVAAREMIVKAAMEREEAMADG</sequence>
<gene>
    <name evidence="3" type="ORF">PMAA_101500</name>
</gene>
<evidence type="ECO:0000256" key="1">
    <source>
        <dbReference type="SAM" id="Coils"/>
    </source>
</evidence>
<evidence type="ECO:0008006" key="5">
    <source>
        <dbReference type="Google" id="ProtNLM"/>
    </source>
</evidence>
<feature type="compositionally biased region" description="Polar residues" evidence="2">
    <location>
        <begin position="398"/>
        <end position="427"/>
    </location>
</feature>
<dbReference type="Proteomes" id="UP000001294">
    <property type="component" value="Unassembled WGS sequence"/>
</dbReference>
<evidence type="ECO:0000256" key="2">
    <source>
        <dbReference type="SAM" id="MobiDB-lite"/>
    </source>
</evidence>
<protein>
    <recommendedName>
        <fullName evidence="5">Mis18 domain-containing protein</fullName>
    </recommendedName>
</protein>
<reference evidence="4" key="1">
    <citation type="journal article" date="2015" name="Genome Announc.">
        <title>Genome sequence of the AIDS-associated pathogen Penicillium marneffei (ATCC18224) and its near taxonomic relative Talaromyces stipitatus (ATCC10500).</title>
        <authorList>
            <person name="Nierman W.C."/>
            <person name="Fedorova-Abrams N.D."/>
            <person name="Andrianopoulos A."/>
        </authorList>
    </citation>
    <scope>NUCLEOTIDE SEQUENCE [LARGE SCALE GENOMIC DNA]</scope>
    <source>
        <strain evidence="4">ATCC 18224 / CBS 334.59 / QM 7333</strain>
    </source>
</reference>
<accession>B6QK07</accession>
<feature type="compositionally biased region" description="Polar residues" evidence="2">
    <location>
        <begin position="460"/>
        <end position="470"/>
    </location>
</feature>
<dbReference type="AlphaFoldDB" id="B6QK07"/>
<feature type="region of interest" description="Disordered" evidence="2">
    <location>
        <begin position="535"/>
        <end position="562"/>
    </location>
</feature>
<feature type="coiled-coil region" evidence="1">
    <location>
        <begin position="166"/>
        <end position="248"/>
    </location>
</feature>
<dbReference type="OrthoDB" id="4187489at2759"/>